<dbReference type="EMBL" id="JBBHJZ010000001">
    <property type="protein sequence ID" value="MEJ5976410.1"/>
    <property type="molecule type" value="Genomic_DNA"/>
</dbReference>
<evidence type="ECO:0000313" key="3">
    <source>
        <dbReference type="EMBL" id="MEJ5976410.1"/>
    </source>
</evidence>
<dbReference type="InterPro" id="IPR011006">
    <property type="entry name" value="CheY-like_superfamily"/>
</dbReference>
<feature type="modified residue" description="4-aspartylphosphate" evidence="1">
    <location>
        <position position="62"/>
    </location>
</feature>
<feature type="domain" description="Response regulatory" evidence="2">
    <location>
        <begin position="12"/>
        <end position="122"/>
    </location>
</feature>
<organism evidence="3 4">
    <name type="scientific">Novosphingobium anseongense</name>
    <dbReference type="NCBI Taxonomy" id="3133436"/>
    <lineage>
        <taxon>Bacteria</taxon>
        <taxon>Pseudomonadati</taxon>
        <taxon>Pseudomonadota</taxon>
        <taxon>Alphaproteobacteria</taxon>
        <taxon>Sphingomonadales</taxon>
        <taxon>Sphingomonadaceae</taxon>
        <taxon>Novosphingobium</taxon>
    </lineage>
</organism>
<dbReference type="SUPFAM" id="SSF52172">
    <property type="entry name" value="CheY-like"/>
    <property type="match status" value="1"/>
</dbReference>
<evidence type="ECO:0000256" key="1">
    <source>
        <dbReference type="PROSITE-ProRule" id="PRU00169"/>
    </source>
</evidence>
<dbReference type="Gene3D" id="3.40.50.2300">
    <property type="match status" value="1"/>
</dbReference>
<accession>A0ABU8RTI6</accession>
<dbReference type="PROSITE" id="PS50110">
    <property type="entry name" value="RESPONSE_REGULATORY"/>
    <property type="match status" value="1"/>
</dbReference>
<dbReference type="Proteomes" id="UP001361239">
    <property type="component" value="Unassembled WGS sequence"/>
</dbReference>
<dbReference type="InterPro" id="IPR001789">
    <property type="entry name" value="Sig_transdc_resp-reg_receiver"/>
</dbReference>
<keyword evidence="1" id="KW-0597">Phosphoprotein</keyword>
<dbReference type="RefSeq" id="WP_339586322.1">
    <property type="nucleotide sequence ID" value="NZ_JBBHJZ010000001.1"/>
</dbReference>
<protein>
    <recommendedName>
        <fullName evidence="2">Response regulatory domain-containing protein</fullName>
    </recommendedName>
</protein>
<reference evidence="3 4" key="1">
    <citation type="submission" date="2024-03" db="EMBL/GenBank/DDBJ databases">
        <authorList>
            <person name="Jo J.-H."/>
        </authorList>
    </citation>
    <scope>NUCLEOTIDE SEQUENCE [LARGE SCALE GENOMIC DNA]</scope>
    <source>
        <strain evidence="3 4">PS1R-30</strain>
    </source>
</reference>
<keyword evidence="4" id="KW-1185">Reference proteome</keyword>
<name>A0ABU8RTI6_9SPHN</name>
<comment type="caution">
    <text evidence="3">The sequence shown here is derived from an EMBL/GenBank/DDBJ whole genome shotgun (WGS) entry which is preliminary data.</text>
</comment>
<sequence>MNNATTSGARPTILLLEDEMLPALVVEGVLSDAGYDVVGPVPNVEQALELLRGSRVDAAILDLNLHGTFSYDVGNRCDALGIPWGVTTGYEPQTLDLAARDIPILVKPFTEAQLLAMVAGLLGR</sequence>
<gene>
    <name evidence="3" type="ORF">WG901_07180</name>
</gene>
<evidence type="ECO:0000313" key="4">
    <source>
        <dbReference type="Proteomes" id="UP001361239"/>
    </source>
</evidence>
<proteinExistence type="predicted"/>
<dbReference type="SMART" id="SM00448">
    <property type="entry name" value="REC"/>
    <property type="match status" value="1"/>
</dbReference>
<evidence type="ECO:0000259" key="2">
    <source>
        <dbReference type="PROSITE" id="PS50110"/>
    </source>
</evidence>